<comment type="caution">
    <text evidence="1">The sequence shown here is derived from an EMBL/GenBank/DDBJ whole genome shotgun (WGS) entry which is preliminary data.</text>
</comment>
<sequence length="455" mass="50738">MTGYDCMLGLAQLFSARFTNLDAQPTFTPKFLVVLFHGNNNHEIDGNRAIVPKKCMVVEAPANQPSVVKYLPPPYKTQKKVQAINRVVLAGEDVPASWQQFFCTVTHQCETIEGAQYCLQNPNVSNESSVENMVIENDLFNVPNGSEVNNNPDIHVTDQQPAIIPSSSNSSEEPNGVVRHDQSTEDTSMNNISQNLENVDTMMNVQVLKAIITESLQDIEKKVDDCDIRITDLVDRFETLTNKLNDQHDLNISNITIDDIAKKFDMSLPTQTLENFQLFDGKLLDEKLRKIMVEFLQNRVTKKSSLGKSMAAILKKFVTRPVLQNYTATKKSGDKELFCKTQLYSLIEGPMRYVFRDKDGNLMDESLVKKSVGTAINSSTDWGGARKSKNGMQDATALLLQNGPGVSLQREPIAETEGAPQVPQQEVLQFPHGLIQRAAELPPVPPQEVNTQTIQ</sequence>
<dbReference type="Proteomes" id="UP001239111">
    <property type="component" value="Chromosome 1"/>
</dbReference>
<reference evidence="1" key="1">
    <citation type="submission" date="2023-04" db="EMBL/GenBank/DDBJ databases">
        <title>A chromosome-level genome assembly of the parasitoid wasp Eretmocerus hayati.</title>
        <authorList>
            <person name="Zhong Y."/>
            <person name="Liu S."/>
            <person name="Liu Y."/>
        </authorList>
    </citation>
    <scope>NUCLEOTIDE SEQUENCE</scope>
    <source>
        <strain evidence="1">ZJU_SS_LIU_2023</strain>
    </source>
</reference>
<evidence type="ECO:0000313" key="2">
    <source>
        <dbReference type="Proteomes" id="UP001239111"/>
    </source>
</evidence>
<dbReference type="EMBL" id="CM056741">
    <property type="protein sequence ID" value="KAJ8683743.1"/>
    <property type="molecule type" value="Genomic_DNA"/>
</dbReference>
<organism evidence="1 2">
    <name type="scientific">Eretmocerus hayati</name>
    <dbReference type="NCBI Taxonomy" id="131215"/>
    <lineage>
        <taxon>Eukaryota</taxon>
        <taxon>Metazoa</taxon>
        <taxon>Ecdysozoa</taxon>
        <taxon>Arthropoda</taxon>
        <taxon>Hexapoda</taxon>
        <taxon>Insecta</taxon>
        <taxon>Pterygota</taxon>
        <taxon>Neoptera</taxon>
        <taxon>Endopterygota</taxon>
        <taxon>Hymenoptera</taxon>
        <taxon>Apocrita</taxon>
        <taxon>Proctotrupomorpha</taxon>
        <taxon>Chalcidoidea</taxon>
        <taxon>Aphelinidae</taxon>
        <taxon>Aphelininae</taxon>
        <taxon>Eretmocerus</taxon>
    </lineage>
</organism>
<protein>
    <submittedName>
        <fullName evidence="1">Uncharacterized protein</fullName>
    </submittedName>
</protein>
<evidence type="ECO:0000313" key="1">
    <source>
        <dbReference type="EMBL" id="KAJ8683743.1"/>
    </source>
</evidence>
<proteinExistence type="predicted"/>
<name>A0ACC2PKZ4_9HYME</name>
<gene>
    <name evidence="1" type="ORF">QAD02_019535</name>
</gene>
<keyword evidence="2" id="KW-1185">Reference proteome</keyword>
<accession>A0ACC2PKZ4</accession>